<evidence type="ECO:0000313" key="2">
    <source>
        <dbReference type="EMBL" id="KAA2238314.1"/>
    </source>
</evidence>
<dbReference type="AlphaFoldDB" id="A0A5B2VHD7"/>
<dbReference type="OrthoDB" id="7173378at2"/>
<dbReference type="RefSeq" id="WP_149816084.1">
    <property type="nucleotide sequence ID" value="NZ_VUOA01000013.1"/>
</dbReference>
<reference evidence="2 3" key="2">
    <citation type="submission" date="2019-09" db="EMBL/GenBank/DDBJ databases">
        <authorList>
            <person name="Jin C."/>
        </authorList>
    </citation>
    <scope>NUCLEOTIDE SEQUENCE [LARGE SCALE GENOMIC DNA]</scope>
    <source>
        <strain evidence="2 3">BN140002</strain>
    </source>
</reference>
<dbReference type="EMBL" id="VUOA01000013">
    <property type="protein sequence ID" value="KAA2238314.1"/>
    <property type="molecule type" value="Genomic_DNA"/>
</dbReference>
<evidence type="ECO:0000256" key="1">
    <source>
        <dbReference type="SAM" id="Phobius"/>
    </source>
</evidence>
<keyword evidence="1" id="KW-0812">Transmembrane</keyword>
<feature type="transmembrane region" description="Helical" evidence="1">
    <location>
        <begin position="68"/>
        <end position="89"/>
    </location>
</feature>
<organism evidence="2 3">
    <name type="scientific">Salinarimonas soli</name>
    <dbReference type="NCBI Taxonomy" id="1638099"/>
    <lineage>
        <taxon>Bacteria</taxon>
        <taxon>Pseudomonadati</taxon>
        <taxon>Pseudomonadota</taxon>
        <taxon>Alphaproteobacteria</taxon>
        <taxon>Hyphomicrobiales</taxon>
        <taxon>Salinarimonadaceae</taxon>
        <taxon>Salinarimonas</taxon>
    </lineage>
</organism>
<keyword evidence="3" id="KW-1185">Reference proteome</keyword>
<keyword evidence="1" id="KW-1133">Transmembrane helix</keyword>
<comment type="caution">
    <text evidence="2">The sequence shown here is derived from an EMBL/GenBank/DDBJ whole genome shotgun (WGS) entry which is preliminary data.</text>
</comment>
<dbReference type="Proteomes" id="UP000323142">
    <property type="component" value="Unassembled WGS sequence"/>
</dbReference>
<accession>A0A5B2VHD7</accession>
<proteinExistence type="predicted"/>
<feature type="transmembrane region" description="Helical" evidence="1">
    <location>
        <begin position="95"/>
        <end position="119"/>
    </location>
</feature>
<feature type="transmembrane region" description="Helical" evidence="1">
    <location>
        <begin position="42"/>
        <end position="61"/>
    </location>
</feature>
<sequence>MSGADRALTALAGVAGVLGVALSARAAHAEGGGSLDVAARFLLIHAAALLGLAALIGGGALHPRLGRIAAWVLVAGLALFCGDLSMRVFRGVALFPFAAPAGGIGLMAGWAMTALAALVRPRR</sequence>
<gene>
    <name evidence="2" type="ORF">F0L46_05670</name>
</gene>
<dbReference type="Pfam" id="PF04241">
    <property type="entry name" value="DUF423"/>
    <property type="match status" value="1"/>
</dbReference>
<evidence type="ECO:0000313" key="3">
    <source>
        <dbReference type="Proteomes" id="UP000323142"/>
    </source>
</evidence>
<reference evidence="2 3" key="1">
    <citation type="submission" date="2019-09" db="EMBL/GenBank/DDBJ databases">
        <title>Salinarimonas rosea gen. nov., sp. nov., a new member of the a-2 subgroup of the Proteobacteria.</title>
        <authorList>
            <person name="Liu J."/>
        </authorList>
    </citation>
    <scope>NUCLEOTIDE SEQUENCE [LARGE SCALE GENOMIC DNA]</scope>
    <source>
        <strain evidence="2 3">BN140002</strain>
    </source>
</reference>
<keyword evidence="1" id="KW-0472">Membrane</keyword>
<dbReference type="InterPro" id="IPR006696">
    <property type="entry name" value="DUF423"/>
</dbReference>
<protein>
    <submittedName>
        <fullName evidence="2">DUF423 domain-containing protein</fullName>
    </submittedName>
</protein>
<name>A0A5B2VHD7_9HYPH</name>